<dbReference type="InParanoid" id="W3XGH8"/>
<reference evidence="7" key="1">
    <citation type="journal article" date="2015" name="BMC Genomics">
        <title>Genomic and transcriptomic analysis of the endophytic fungus Pestalotiopsis fici reveals its lifestyle and high potential for synthesis of natural products.</title>
        <authorList>
            <person name="Wang X."/>
            <person name="Zhang X."/>
            <person name="Liu L."/>
            <person name="Xiang M."/>
            <person name="Wang W."/>
            <person name="Sun X."/>
            <person name="Che Y."/>
            <person name="Guo L."/>
            <person name="Liu G."/>
            <person name="Guo L."/>
            <person name="Wang C."/>
            <person name="Yin W.B."/>
            <person name="Stadler M."/>
            <person name="Zhang X."/>
            <person name="Liu X."/>
        </authorList>
    </citation>
    <scope>NUCLEOTIDE SEQUENCE [LARGE SCALE GENOMIC DNA]</scope>
    <source>
        <strain evidence="7">W106-1 / CGMCC3.15140</strain>
    </source>
</reference>
<dbReference type="GO" id="GO:0016765">
    <property type="term" value="F:transferase activity, transferring alkyl or aryl (other than methyl) groups"/>
    <property type="evidence" value="ECO:0007669"/>
    <property type="project" value="InterPro"/>
</dbReference>
<dbReference type="InterPro" id="IPR000537">
    <property type="entry name" value="UbiA_prenyltransferase"/>
</dbReference>
<accession>W3XGH8</accession>
<keyword evidence="4 5" id="KW-0472">Membrane</keyword>
<name>W3XGH8_PESFW</name>
<dbReference type="AlphaFoldDB" id="W3XGH8"/>
<gene>
    <name evidence="6" type="ORF">PFICI_03139</name>
</gene>
<dbReference type="InterPro" id="IPR050475">
    <property type="entry name" value="Prenyltransferase_related"/>
</dbReference>
<dbReference type="GO" id="GO:0016020">
    <property type="term" value="C:membrane"/>
    <property type="evidence" value="ECO:0007669"/>
    <property type="project" value="UniProtKB-SubCell"/>
</dbReference>
<dbReference type="PANTHER" id="PTHR42723">
    <property type="entry name" value="CHLOROPHYLL SYNTHASE"/>
    <property type="match status" value="1"/>
</dbReference>
<dbReference type="eggNOG" id="ENOG502SNAR">
    <property type="taxonomic scope" value="Eukaryota"/>
</dbReference>
<evidence type="ECO:0000256" key="2">
    <source>
        <dbReference type="ARBA" id="ARBA00022692"/>
    </source>
</evidence>
<dbReference type="EMBL" id="KI912110">
    <property type="protein sequence ID" value="ETS85114.1"/>
    <property type="molecule type" value="Genomic_DNA"/>
</dbReference>
<evidence type="ECO:0000256" key="1">
    <source>
        <dbReference type="ARBA" id="ARBA00004141"/>
    </source>
</evidence>
<dbReference type="Gene3D" id="1.10.357.140">
    <property type="entry name" value="UbiA prenyltransferase"/>
    <property type="match status" value="1"/>
</dbReference>
<keyword evidence="2 5" id="KW-0812">Transmembrane</keyword>
<dbReference type="HOGENOM" id="CLU_063928_2_0_1"/>
<evidence type="ECO:0008006" key="8">
    <source>
        <dbReference type="Google" id="ProtNLM"/>
    </source>
</evidence>
<dbReference type="CDD" id="cd13965">
    <property type="entry name" value="PT_UbiA_3"/>
    <property type="match status" value="1"/>
</dbReference>
<comment type="subcellular location">
    <subcellularLocation>
        <location evidence="1">Membrane</location>
        <topology evidence="1">Multi-pass membrane protein</topology>
    </subcellularLocation>
</comment>
<dbReference type="Proteomes" id="UP000030651">
    <property type="component" value="Unassembled WGS sequence"/>
</dbReference>
<proteinExistence type="predicted"/>
<dbReference type="KEGG" id="pfy:PFICI_03139"/>
<dbReference type="OrthoDB" id="434972at2759"/>
<dbReference type="RefSeq" id="XP_007829911.1">
    <property type="nucleotide sequence ID" value="XM_007831720.1"/>
</dbReference>
<feature type="transmembrane region" description="Helical" evidence="5">
    <location>
        <begin position="94"/>
        <end position="126"/>
    </location>
</feature>
<keyword evidence="7" id="KW-1185">Reference proteome</keyword>
<organism evidence="6 7">
    <name type="scientific">Pestalotiopsis fici (strain W106-1 / CGMCC3.15140)</name>
    <dbReference type="NCBI Taxonomy" id="1229662"/>
    <lineage>
        <taxon>Eukaryota</taxon>
        <taxon>Fungi</taxon>
        <taxon>Dikarya</taxon>
        <taxon>Ascomycota</taxon>
        <taxon>Pezizomycotina</taxon>
        <taxon>Sordariomycetes</taxon>
        <taxon>Xylariomycetidae</taxon>
        <taxon>Amphisphaeriales</taxon>
        <taxon>Sporocadaceae</taxon>
        <taxon>Pestalotiopsis</taxon>
    </lineage>
</organism>
<sequence length="283" mass="31275">MYLTCCNNFCDIVIPSLLFGTINSLIAPRLCMGPALSWPQILAVIPWMFLWSWTNLFMFCLHNQRQPDNIAEDAVNKPWRPIPSGRLTAEQARLLLWILHPLCLALALWLGGFVPYVVLTLFGIWYNELGGADSGILKNMINGVGLGCSFAGPLEVATGHSIFSGDADAAFWTGILMATFATSSHLQDFRDMAGDKLAGRKTIPLMMGDLPARVSVVAGLALWTEVASRFWSLEWVARALPLAAELTLSANLFLDRSQPGDSRSWRLWSVWVATLMAMPLMSE</sequence>
<dbReference type="Pfam" id="PF01040">
    <property type="entry name" value="UbiA"/>
    <property type="match status" value="1"/>
</dbReference>
<dbReference type="OMA" id="HWMERIP"/>
<keyword evidence="3 5" id="KW-1133">Transmembrane helix</keyword>
<dbReference type="InterPro" id="IPR044878">
    <property type="entry name" value="UbiA_sf"/>
</dbReference>
<protein>
    <recommendedName>
        <fullName evidence="8">Digeranylgeranylglyceryl phosphate synthase</fullName>
    </recommendedName>
</protein>
<evidence type="ECO:0000256" key="4">
    <source>
        <dbReference type="ARBA" id="ARBA00023136"/>
    </source>
</evidence>
<evidence type="ECO:0000256" key="5">
    <source>
        <dbReference type="SAM" id="Phobius"/>
    </source>
</evidence>
<feature type="transmembrane region" description="Helical" evidence="5">
    <location>
        <begin position="38"/>
        <end position="61"/>
    </location>
</feature>
<evidence type="ECO:0000313" key="7">
    <source>
        <dbReference type="Proteomes" id="UP000030651"/>
    </source>
</evidence>
<dbReference type="GeneID" id="19268152"/>
<dbReference type="PANTHER" id="PTHR42723:SF1">
    <property type="entry name" value="CHLOROPHYLL SYNTHASE, CHLOROPLASTIC"/>
    <property type="match status" value="1"/>
</dbReference>
<evidence type="ECO:0000313" key="6">
    <source>
        <dbReference type="EMBL" id="ETS85114.1"/>
    </source>
</evidence>
<evidence type="ECO:0000256" key="3">
    <source>
        <dbReference type="ARBA" id="ARBA00022989"/>
    </source>
</evidence>
<dbReference type="STRING" id="1229662.W3XGH8"/>